<evidence type="ECO:0000313" key="1">
    <source>
        <dbReference type="EMBL" id="KAI0066693.1"/>
    </source>
</evidence>
<comment type="caution">
    <text evidence="1">The sequence shown here is derived from an EMBL/GenBank/DDBJ whole genome shotgun (WGS) entry which is preliminary data.</text>
</comment>
<organism evidence="1 2">
    <name type="scientific">Artomyces pyxidatus</name>
    <dbReference type="NCBI Taxonomy" id="48021"/>
    <lineage>
        <taxon>Eukaryota</taxon>
        <taxon>Fungi</taxon>
        <taxon>Dikarya</taxon>
        <taxon>Basidiomycota</taxon>
        <taxon>Agaricomycotina</taxon>
        <taxon>Agaricomycetes</taxon>
        <taxon>Russulales</taxon>
        <taxon>Auriscalpiaceae</taxon>
        <taxon>Artomyces</taxon>
    </lineage>
</organism>
<accession>A0ACB8TE36</accession>
<dbReference type="Proteomes" id="UP000814140">
    <property type="component" value="Unassembled WGS sequence"/>
</dbReference>
<proteinExistence type="predicted"/>
<dbReference type="EMBL" id="MU277192">
    <property type="protein sequence ID" value="KAI0066693.1"/>
    <property type="molecule type" value="Genomic_DNA"/>
</dbReference>
<reference evidence="1" key="1">
    <citation type="submission" date="2021-03" db="EMBL/GenBank/DDBJ databases">
        <authorList>
            <consortium name="DOE Joint Genome Institute"/>
            <person name="Ahrendt S."/>
            <person name="Looney B.P."/>
            <person name="Miyauchi S."/>
            <person name="Morin E."/>
            <person name="Drula E."/>
            <person name="Courty P.E."/>
            <person name="Chicoki N."/>
            <person name="Fauchery L."/>
            <person name="Kohler A."/>
            <person name="Kuo A."/>
            <person name="Labutti K."/>
            <person name="Pangilinan J."/>
            <person name="Lipzen A."/>
            <person name="Riley R."/>
            <person name="Andreopoulos W."/>
            <person name="He G."/>
            <person name="Johnson J."/>
            <person name="Barry K.W."/>
            <person name="Grigoriev I.V."/>
            <person name="Nagy L."/>
            <person name="Hibbett D."/>
            <person name="Henrissat B."/>
            <person name="Matheny P.B."/>
            <person name="Labbe J."/>
            <person name="Martin F."/>
        </authorList>
    </citation>
    <scope>NUCLEOTIDE SEQUENCE</scope>
    <source>
        <strain evidence="1">HHB10654</strain>
    </source>
</reference>
<sequence length="567" mass="63516">MSHEAEVLAHREPVQDSKSDASTLLALHQPDALYPPCYIARLPVELLAEIFCYIPFLSIDPLERDPRVFMHVCRHWRQTALACKRCWTVLPLCDAGWTELAVERSYPSLLIIRASSYPKRSGTDNTLAVALGDLSRVQHIILDRSDEGDSQAPYNAHYLLLGLQALPALNLETLCIGVNEDDEIQFASQFLQGRPGKLRLLSLLNITPRSNGPVLFGTSLTSLSLRGVFGIPTEVTFVSNELAEGRTTALWTPVWSDWRTFQQCLDSMPSLESLDLGDLLLPHEEDALPLRKAVLPALQTLDVADRLSRLRTLLMVMSFPPHTDIHITCETMHAEHWHAQHTGFFSAAVDSYFSALKAHSPTFDWVSIVTPPSSDGYHEVEITLADSSTEGGTFFTIYLLHDLSDLHPIVCLDFALGMLSSSSFVTCGIRNLILDIDTTYPDRPRRTGNDLDYFLRLANRAISIDVRSDFGMALLVEAVQFYRILGNPRGMLPNLQSLFIPPPNEAQFLAMSAVLAVQRRVDLMGPGLDVNSWRDPKLYVAVCTEFARRLGTEDVRWYAREDRVINT</sequence>
<name>A0ACB8TE36_9AGAM</name>
<keyword evidence="2" id="KW-1185">Reference proteome</keyword>
<protein>
    <submittedName>
        <fullName evidence="1">Uncharacterized protein</fullName>
    </submittedName>
</protein>
<reference evidence="1" key="2">
    <citation type="journal article" date="2022" name="New Phytol.">
        <title>Evolutionary transition to the ectomycorrhizal habit in the genomes of a hyperdiverse lineage of mushroom-forming fungi.</title>
        <authorList>
            <person name="Looney B."/>
            <person name="Miyauchi S."/>
            <person name="Morin E."/>
            <person name="Drula E."/>
            <person name="Courty P.E."/>
            <person name="Kohler A."/>
            <person name="Kuo A."/>
            <person name="LaButti K."/>
            <person name="Pangilinan J."/>
            <person name="Lipzen A."/>
            <person name="Riley R."/>
            <person name="Andreopoulos W."/>
            <person name="He G."/>
            <person name="Johnson J."/>
            <person name="Nolan M."/>
            <person name="Tritt A."/>
            <person name="Barry K.W."/>
            <person name="Grigoriev I.V."/>
            <person name="Nagy L.G."/>
            <person name="Hibbett D."/>
            <person name="Henrissat B."/>
            <person name="Matheny P.B."/>
            <person name="Labbe J."/>
            <person name="Martin F.M."/>
        </authorList>
    </citation>
    <scope>NUCLEOTIDE SEQUENCE</scope>
    <source>
        <strain evidence="1">HHB10654</strain>
    </source>
</reference>
<gene>
    <name evidence="1" type="ORF">BV25DRAFT_1417866</name>
</gene>
<evidence type="ECO:0000313" key="2">
    <source>
        <dbReference type="Proteomes" id="UP000814140"/>
    </source>
</evidence>